<dbReference type="AlphaFoldDB" id="A0A183PQT0"/>
<dbReference type="EMBL" id="UZAL01037583">
    <property type="protein sequence ID" value="VDP72136.1"/>
    <property type="molecule type" value="Genomic_DNA"/>
</dbReference>
<keyword evidence="2" id="KW-1185">Reference proteome</keyword>
<dbReference type="Proteomes" id="UP000269396">
    <property type="component" value="Unassembled WGS sequence"/>
</dbReference>
<evidence type="ECO:0000313" key="1">
    <source>
        <dbReference type="EMBL" id="VDP72136.1"/>
    </source>
</evidence>
<name>A0A183PQT0_9TREM</name>
<protein>
    <submittedName>
        <fullName evidence="1">Uncharacterized protein</fullName>
    </submittedName>
</protein>
<accession>A0A183PQT0</accession>
<organism evidence="1 2">
    <name type="scientific">Schistosoma mattheei</name>
    <dbReference type="NCBI Taxonomy" id="31246"/>
    <lineage>
        <taxon>Eukaryota</taxon>
        <taxon>Metazoa</taxon>
        <taxon>Spiralia</taxon>
        <taxon>Lophotrochozoa</taxon>
        <taxon>Platyhelminthes</taxon>
        <taxon>Trematoda</taxon>
        <taxon>Digenea</taxon>
        <taxon>Strigeidida</taxon>
        <taxon>Schistosomatoidea</taxon>
        <taxon>Schistosomatidae</taxon>
        <taxon>Schistosoma</taxon>
    </lineage>
</organism>
<proteinExistence type="predicted"/>
<evidence type="ECO:0000313" key="2">
    <source>
        <dbReference type="Proteomes" id="UP000269396"/>
    </source>
</evidence>
<reference evidence="1 2" key="1">
    <citation type="submission" date="2018-11" db="EMBL/GenBank/DDBJ databases">
        <authorList>
            <consortium name="Pathogen Informatics"/>
        </authorList>
    </citation>
    <scope>NUCLEOTIDE SEQUENCE [LARGE SCALE GENOMIC DNA]</scope>
    <source>
        <strain>Denwood</strain>
        <strain evidence="2">Zambia</strain>
    </source>
</reference>
<feature type="non-terminal residue" evidence="1">
    <location>
        <position position="1"/>
    </location>
</feature>
<sequence length="93" mass="10244">SGCNIETFLPARLLHKESRGPPPVTNQSSSNCLQDKVVNQDPSLDRDNSLFRYGLNTDEALKLPFCITLLSQKQTVPSSELVENSCAPTLQIL</sequence>
<gene>
    <name evidence="1" type="ORF">SMTD_LOCUS16715</name>
</gene>